<name>A0A921MGB9_9MICO</name>
<reference evidence="4" key="1">
    <citation type="journal article" date="2021" name="PeerJ">
        <title>Extensive microbial diversity within the chicken gut microbiome revealed by metagenomics and culture.</title>
        <authorList>
            <person name="Gilroy R."/>
            <person name="Ravi A."/>
            <person name="Getino M."/>
            <person name="Pursley I."/>
            <person name="Horton D.L."/>
            <person name="Alikhan N.F."/>
            <person name="Baker D."/>
            <person name="Gharbi K."/>
            <person name="Hall N."/>
            <person name="Watson M."/>
            <person name="Adriaenssens E.M."/>
            <person name="Foster-Nyarko E."/>
            <person name="Jarju S."/>
            <person name="Secka A."/>
            <person name="Antonio M."/>
            <person name="Oren A."/>
            <person name="Chaudhuri R.R."/>
            <person name="La Ragione R."/>
            <person name="Hildebrand F."/>
            <person name="Pallen M.J."/>
        </authorList>
    </citation>
    <scope>NUCLEOTIDE SEQUENCE</scope>
    <source>
        <strain evidence="4">ChiGjej5B5-7349</strain>
    </source>
</reference>
<dbReference type="PRINTS" id="PR00411">
    <property type="entry name" value="PNDRDTASEI"/>
</dbReference>
<comment type="cofactor">
    <cofactor evidence="1">
        <name>FAD</name>
        <dbReference type="ChEBI" id="CHEBI:57692"/>
    </cofactor>
</comment>
<comment type="caution">
    <text evidence="4">The sequence shown here is derived from an EMBL/GenBank/DDBJ whole genome shotgun (WGS) entry which is preliminary data.</text>
</comment>
<accession>A0A921MGB9</accession>
<proteinExistence type="inferred from homology"/>
<evidence type="ECO:0000256" key="3">
    <source>
        <dbReference type="ARBA" id="ARBA00023033"/>
    </source>
</evidence>
<dbReference type="SUPFAM" id="SSF51905">
    <property type="entry name" value="FAD/NAD(P)-binding domain"/>
    <property type="match status" value="1"/>
</dbReference>
<organism evidence="4 5">
    <name type="scientific">Brevibacterium senegalense</name>
    <dbReference type="NCBI Taxonomy" id="1033736"/>
    <lineage>
        <taxon>Bacteria</taxon>
        <taxon>Bacillati</taxon>
        <taxon>Actinomycetota</taxon>
        <taxon>Actinomycetes</taxon>
        <taxon>Micrococcales</taxon>
        <taxon>Brevibacteriaceae</taxon>
        <taxon>Brevibacterium</taxon>
    </lineage>
</organism>
<keyword evidence="3" id="KW-0560">Oxidoreductase</keyword>
<evidence type="ECO:0000313" key="5">
    <source>
        <dbReference type="Proteomes" id="UP000784435"/>
    </source>
</evidence>
<dbReference type="PANTHER" id="PTHR43872:SF1">
    <property type="entry name" value="MONOOXYGENASE, PUTATIVE (AFU_ORTHOLOGUE AFUA_8G02570)-RELATED"/>
    <property type="match status" value="1"/>
</dbReference>
<evidence type="ECO:0000256" key="1">
    <source>
        <dbReference type="ARBA" id="ARBA00001974"/>
    </source>
</evidence>
<dbReference type="Proteomes" id="UP000784435">
    <property type="component" value="Unassembled WGS sequence"/>
</dbReference>
<evidence type="ECO:0000256" key="2">
    <source>
        <dbReference type="ARBA" id="ARBA00010139"/>
    </source>
</evidence>
<evidence type="ECO:0000313" key="4">
    <source>
        <dbReference type="EMBL" id="HJG81271.1"/>
    </source>
</evidence>
<dbReference type="InterPro" id="IPR051820">
    <property type="entry name" value="FAD-binding_MO"/>
</dbReference>
<comment type="similarity">
    <text evidence="2">Belongs to the FAD-binding monooxygenase family.</text>
</comment>
<dbReference type="Pfam" id="PF13738">
    <property type="entry name" value="Pyr_redox_3"/>
    <property type="match status" value="1"/>
</dbReference>
<dbReference type="EMBL" id="DYUK01000290">
    <property type="protein sequence ID" value="HJG81271.1"/>
    <property type="molecule type" value="Genomic_DNA"/>
</dbReference>
<protein>
    <submittedName>
        <fullName evidence="4">NAD(P)/FAD-dependent oxidoreductase</fullName>
    </submittedName>
</protein>
<dbReference type="AlphaFoldDB" id="A0A921MGB9"/>
<sequence length="550" mass="62496">MTSVRGARSWFTPLRESPVINRVEIVVPHQRCWPGLSKENRLVAAQTASHPTTRTRSDCTSTHVDVLIIGAGVSGIGAAHHLRENFPERSFTILESQESFGGTWLTHRYPGTRSDSDLFTYGYRHKPWSGPSIARAEPIREYLQEVIDDDDLADHIQYGNRVIGLAWDSPEGRWTATVRRTTDATADEATTTQVTASFLWMCNGYYDHETPYRPEWTGEEDFQGIVVHPQHWPTDLDCAGKRIVIVGSGSTATTLAPVLAQDSAHTTMLQRSPSYYFIAPTVHELAATLEPLDLPDEWVHEILRRQYIKQTDEIVTLSREQPEAAREFLLDGIRDAVPADVDFDKHFLPDYRPWQERLVSIPDGDFFTEMQAGRLTVETDTIDRFTERGVLLESGEELEADIVVTATGMTMTSFANVPFTVDGEQVDFTERITWRGMMITGIPNMAFALGYFRYSWTLRVDIVNDLLARIFRHMESTGSTVVTPTLRPQDEGMERRPWVDPDNVSAGYMVRALDRLYRQGDRAPWQQMLEYDHEREAFPAADITDGLSYR</sequence>
<dbReference type="PANTHER" id="PTHR43872">
    <property type="entry name" value="MONOOXYGENASE, PUTATIVE (AFU_ORTHOLOGUE AFUA_8G02570)-RELATED"/>
    <property type="match status" value="1"/>
</dbReference>
<dbReference type="InterPro" id="IPR036188">
    <property type="entry name" value="FAD/NAD-bd_sf"/>
</dbReference>
<keyword evidence="3" id="KW-0503">Monooxygenase</keyword>
<dbReference type="Gene3D" id="3.50.50.60">
    <property type="entry name" value="FAD/NAD(P)-binding domain"/>
    <property type="match status" value="3"/>
</dbReference>
<dbReference type="GO" id="GO:0004497">
    <property type="term" value="F:monooxygenase activity"/>
    <property type="evidence" value="ECO:0007669"/>
    <property type="project" value="UniProtKB-KW"/>
</dbReference>
<gene>
    <name evidence="4" type="ORF">K8V08_12750</name>
</gene>
<reference evidence="4" key="2">
    <citation type="submission" date="2021-09" db="EMBL/GenBank/DDBJ databases">
        <authorList>
            <person name="Gilroy R."/>
        </authorList>
    </citation>
    <scope>NUCLEOTIDE SEQUENCE</scope>
    <source>
        <strain evidence="4">ChiGjej5B5-7349</strain>
    </source>
</reference>